<evidence type="ECO:0000313" key="1">
    <source>
        <dbReference type="EMBL" id="JAD93439.1"/>
    </source>
</evidence>
<sequence length="55" mass="6463">MPEREQNRTGKYIPDWFQVRSWVVNDKSTNSPGQIYSMYSISKCPHPFQSILLSD</sequence>
<proteinExistence type="predicted"/>
<dbReference type="AlphaFoldDB" id="A0A0A9DXX2"/>
<reference evidence="1" key="2">
    <citation type="journal article" date="2015" name="Data Brief">
        <title>Shoot transcriptome of the giant reed, Arundo donax.</title>
        <authorList>
            <person name="Barrero R.A."/>
            <person name="Guerrero F.D."/>
            <person name="Moolhuijzen P."/>
            <person name="Goolsby J.A."/>
            <person name="Tidwell J."/>
            <person name="Bellgard S.E."/>
            <person name="Bellgard M.I."/>
        </authorList>
    </citation>
    <scope>NUCLEOTIDE SEQUENCE</scope>
    <source>
        <tissue evidence="1">Shoot tissue taken approximately 20 cm above the soil surface</tissue>
    </source>
</reference>
<protein>
    <submittedName>
        <fullName evidence="1">Uncharacterized protein</fullName>
    </submittedName>
</protein>
<organism evidence="1">
    <name type="scientific">Arundo donax</name>
    <name type="common">Giant reed</name>
    <name type="synonym">Donax arundinaceus</name>
    <dbReference type="NCBI Taxonomy" id="35708"/>
    <lineage>
        <taxon>Eukaryota</taxon>
        <taxon>Viridiplantae</taxon>
        <taxon>Streptophyta</taxon>
        <taxon>Embryophyta</taxon>
        <taxon>Tracheophyta</taxon>
        <taxon>Spermatophyta</taxon>
        <taxon>Magnoliopsida</taxon>
        <taxon>Liliopsida</taxon>
        <taxon>Poales</taxon>
        <taxon>Poaceae</taxon>
        <taxon>PACMAD clade</taxon>
        <taxon>Arundinoideae</taxon>
        <taxon>Arundineae</taxon>
        <taxon>Arundo</taxon>
    </lineage>
</organism>
<reference evidence="1" key="1">
    <citation type="submission" date="2014-09" db="EMBL/GenBank/DDBJ databases">
        <authorList>
            <person name="Magalhaes I.L.F."/>
            <person name="Oliveira U."/>
            <person name="Santos F.R."/>
            <person name="Vidigal T.H.D.A."/>
            <person name="Brescovit A.D."/>
            <person name="Santos A.J."/>
        </authorList>
    </citation>
    <scope>NUCLEOTIDE SEQUENCE</scope>
    <source>
        <tissue evidence="1">Shoot tissue taken approximately 20 cm above the soil surface</tissue>
    </source>
</reference>
<name>A0A0A9DXX2_ARUDO</name>
<dbReference type="EMBL" id="GBRH01204456">
    <property type="protein sequence ID" value="JAD93439.1"/>
    <property type="molecule type" value="Transcribed_RNA"/>
</dbReference>
<accession>A0A0A9DXX2</accession>